<dbReference type="InterPro" id="IPR049975">
    <property type="entry name" value="SAV_915-like_dom"/>
</dbReference>
<dbReference type="AlphaFoldDB" id="A0A840NSL3"/>
<evidence type="ECO:0000313" key="1">
    <source>
        <dbReference type="EMBL" id="MBB5072152.1"/>
    </source>
</evidence>
<gene>
    <name evidence="1" type="ORF">BJ969_005240</name>
</gene>
<proteinExistence type="predicted"/>
<evidence type="ECO:0000313" key="2">
    <source>
        <dbReference type="Proteomes" id="UP000580474"/>
    </source>
</evidence>
<dbReference type="Proteomes" id="UP000580474">
    <property type="component" value="Unassembled WGS sequence"/>
</dbReference>
<name>A0A840NSL3_9PSEU</name>
<sequence length="74" mass="8153">MTLELRDTAQGDRALLAFTSLRGLVDGCGDGQAWVAVRGHQLDDLRARSGADVILWDAALPVDERRTRYQEGAR</sequence>
<organism evidence="1 2">
    <name type="scientific">Saccharopolyspora gloriosae</name>
    <dbReference type="NCBI Taxonomy" id="455344"/>
    <lineage>
        <taxon>Bacteria</taxon>
        <taxon>Bacillati</taxon>
        <taxon>Actinomycetota</taxon>
        <taxon>Actinomycetes</taxon>
        <taxon>Pseudonocardiales</taxon>
        <taxon>Pseudonocardiaceae</taxon>
        <taxon>Saccharopolyspora</taxon>
    </lineage>
</organism>
<comment type="caution">
    <text evidence="1">The sequence shown here is derived from an EMBL/GenBank/DDBJ whole genome shotgun (WGS) entry which is preliminary data.</text>
</comment>
<keyword evidence="2" id="KW-1185">Reference proteome</keyword>
<dbReference type="NCBIfam" id="NF042914">
    <property type="entry name" value="SAV915_dom"/>
    <property type="match status" value="1"/>
</dbReference>
<dbReference type="RefSeq" id="WP_184483292.1">
    <property type="nucleotide sequence ID" value="NZ_JACHIV010000001.1"/>
</dbReference>
<dbReference type="EMBL" id="JACHIV010000001">
    <property type="protein sequence ID" value="MBB5072152.1"/>
    <property type="molecule type" value="Genomic_DNA"/>
</dbReference>
<reference evidence="1 2" key="1">
    <citation type="submission" date="2020-08" db="EMBL/GenBank/DDBJ databases">
        <title>Sequencing the genomes of 1000 actinobacteria strains.</title>
        <authorList>
            <person name="Klenk H.-P."/>
        </authorList>
    </citation>
    <scope>NUCLEOTIDE SEQUENCE [LARGE SCALE GENOMIC DNA]</scope>
    <source>
        <strain evidence="1 2">DSM 45582</strain>
    </source>
</reference>
<accession>A0A840NSL3</accession>
<protein>
    <submittedName>
        <fullName evidence="1">Uncharacterized protein</fullName>
    </submittedName>
</protein>